<feature type="compositionally biased region" description="Polar residues" evidence="1">
    <location>
        <begin position="113"/>
        <end position="138"/>
    </location>
</feature>
<feature type="region of interest" description="Disordered" evidence="1">
    <location>
        <begin position="15"/>
        <end position="140"/>
    </location>
</feature>
<accession>A0A4S2MRG5</accession>
<dbReference type="PROSITE" id="PS00028">
    <property type="entry name" value="ZINC_FINGER_C2H2_1"/>
    <property type="match status" value="1"/>
</dbReference>
<feature type="compositionally biased region" description="Polar residues" evidence="1">
    <location>
        <begin position="92"/>
        <end position="102"/>
    </location>
</feature>
<gene>
    <name evidence="3" type="ORF">EX30DRAFT_158349</name>
</gene>
<protein>
    <recommendedName>
        <fullName evidence="2">C2H2-type domain-containing protein</fullName>
    </recommendedName>
</protein>
<dbReference type="InterPro" id="IPR013087">
    <property type="entry name" value="Znf_C2H2_type"/>
</dbReference>
<dbReference type="Gene3D" id="3.30.160.60">
    <property type="entry name" value="Classic Zinc Finger"/>
    <property type="match status" value="1"/>
</dbReference>
<reference evidence="3 4" key="1">
    <citation type="submission" date="2019-04" db="EMBL/GenBank/DDBJ databases">
        <title>Comparative genomics and transcriptomics to analyze fruiting body development in filamentous ascomycetes.</title>
        <authorList>
            <consortium name="DOE Joint Genome Institute"/>
            <person name="Lutkenhaus R."/>
            <person name="Traeger S."/>
            <person name="Breuer J."/>
            <person name="Kuo A."/>
            <person name="Lipzen A."/>
            <person name="Pangilinan J."/>
            <person name="Dilworth D."/>
            <person name="Sandor L."/>
            <person name="Poggeler S."/>
            <person name="Barry K."/>
            <person name="Grigoriev I.V."/>
            <person name="Nowrousian M."/>
        </authorList>
    </citation>
    <scope>NUCLEOTIDE SEQUENCE [LARGE SCALE GENOMIC DNA]</scope>
    <source>
        <strain evidence="3 4">CBS 389.68</strain>
    </source>
</reference>
<dbReference type="Proteomes" id="UP000298138">
    <property type="component" value="Unassembled WGS sequence"/>
</dbReference>
<proteinExistence type="predicted"/>
<evidence type="ECO:0000259" key="2">
    <source>
        <dbReference type="PROSITE" id="PS00028"/>
    </source>
</evidence>
<organism evidence="3 4">
    <name type="scientific">Ascodesmis nigricans</name>
    <dbReference type="NCBI Taxonomy" id="341454"/>
    <lineage>
        <taxon>Eukaryota</taxon>
        <taxon>Fungi</taxon>
        <taxon>Dikarya</taxon>
        <taxon>Ascomycota</taxon>
        <taxon>Pezizomycotina</taxon>
        <taxon>Pezizomycetes</taxon>
        <taxon>Pezizales</taxon>
        <taxon>Ascodesmidaceae</taxon>
        <taxon>Ascodesmis</taxon>
    </lineage>
</organism>
<feature type="domain" description="C2H2-type" evidence="2">
    <location>
        <begin position="142"/>
        <end position="163"/>
    </location>
</feature>
<name>A0A4S2MRG5_9PEZI</name>
<keyword evidence="4" id="KW-1185">Reference proteome</keyword>
<sequence length="195" mass="21973">MNEIKKLAKACDIKWPEDVSSRDTFQMDTGSSKRKVQNPEKDTSKNRSTSKRQKSEKSPITQPTIFTMNQPLSSPQSLQELDMKVDDELSDGSRSGDTNPNYDQIPPRDRSESNASATTVTSPMPTSNTSVATANSDKASPCRVCGKFLSTSTNRNRHENSTHGEKVKCELCGREGRWRSDYIKKHREACERRRN</sequence>
<evidence type="ECO:0000256" key="1">
    <source>
        <dbReference type="SAM" id="MobiDB-lite"/>
    </source>
</evidence>
<dbReference type="AlphaFoldDB" id="A0A4S2MRG5"/>
<evidence type="ECO:0000313" key="3">
    <source>
        <dbReference type="EMBL" id="TGZ78489.1"/>
    </source>
</evidence>
<feature type="compositionally biased region" description="Polar residues" evidence="1">
    <location>
        <begin position="58"/>
        <end position="79"/>
    </location>
</feature>
<dbReference type="InParanoid" id="A0A4S2MRG5"/>
<evidence type="ECO:0000313" key="4">
    <source>
        <dbReference type="Proteomes" id="UP000298138"/>
    </source>
</evidence>
<dbReference type="EMBL" id="ML220141">
    <property type="protein sequence ID" value="TGZ78489.1"/>
    <property type="molecule type" value="Genomic_DNA"/>
</dbReference>